<dbReference type="Proteomes" id="UP000198582">
    <property type="component" value="Unassembled WGS sequence"/>
</dbReference>
<feature type="non-terminal residue" evidence="1">
    <location>
        <position position="1"/>
    </location>
</feature>
<evidence type="ECO:0000313" key="1">
    <source>
        <dbReference type="EMBL" id="SEP54583.1"/>
    </source>
</evidence>
<sequence length="156" mass="16492">RPRYRVKADPLRGLAATHAVTADDLGFEGNLGLLVRRAASSPAVAWTPPTDFTCVHAPPTGSPLHSSGHYPHDWLLGPTASPMLPASATVAPLASVRGTDAPRIPIAHSEALAAADWRAGPNDHPAKYIVPVRNDPAHDGFRSELVTCRHAVRTPA</sequence>
<protein>
    <submittedName>
        <fullName evidence="1">Uncharacterized protein</fullName>
    </submittedName>
</protein>
<dbReference type="RefSeq" id="WP_218157030.1">
    <property type="nucleotide sequence ID" value="NZ_FOEF01000060.1"/>
</dbReference>
<name>A0A1H8YR60_9PSEU</name>
<gene>
    <name evidence="1" type="ORF">SAMN04489732_1601</name>
</gene>
<evidence type="ECO:0000313" key="2">
    <source>
        <dbReference type="Proteomes" id="UP000198582"/>
    </source>
</evidence>
<keyword evidence="2" id="KW-1185">Reference proteome</keyword>
<reference evidence="1 2" key="1">
    <citation type="submission" date="2016-10" db="EMBL/GenBank/DDBJ databases">
        <authorList>
            <person name="de Groot N.N."/>
        </authorList>
    </citation>
    <scope>NUCLEOTIDE SEQUENCE [LARGE SCALE GENOMIC DNA]</scope>
    <source>
        <strain evidence="1 2">DSM 44993</strain>
    </source>
</reference>
<proteinExistence type="predicted"/>
<organism evidence="1 2">
    <name type="scientific">Amycolatopsis saalfeldensis</name>
    <dbReference type="NCBI Taxonomy" id="394193"/>
    <lineage>
        <taxon>Bacteria</taxon>
        <taxon>Bacillati</taxon>
        <taxon>Actinomycetota</taxon>
        <taxon>Actinomycetes</taxon>
        <taxon>Pseudonocardiales</taxon>
        <taxon>Pseudonocardiaceae</taxon>
        <taxon>Amycolatopsis</taxon>
    </lineage>
</organism>
<dbReference type="EMBL" id="FOEF01000060">
    <property type="protein sequence ID" value="SEP54583.1"/>
    <property type="molecule type" value="Genomic_DNA"/>
</dbReference>
<accession>A0A1H8YR60</accession>
<dbReference type="AlphaFoldDB" id="A0A1H8YR60"/>